<evidence type="ECO:0000313" key="1">
    <source>
        <dbReference type="EMBL" id="CDW71529.1"/>
    </source>
</evidence>
<evidence type="ECO:0000313" key="2">
    <source>
        <dbReference type="Proteomes" id="UP000039865"/>
    </source>
</evidence>
<proteinExistence type="predicted"/>
<keyword evidence="2" id="KW-1185">Reference proteome</keyword>
<organism evidence="1 2">
    <name type="scientific">Stylonychia lemnae</name>
    <name type="common">Ciliate</name>
    <dbReference type="NCBI Taxonomy" id="5949"/>
    <lineage>
        <taxon>Eukaryota</taxon>
        <taxon>Sar</taxon>
        <taxon>Alveolata</taxon>
        <taxon>Ciliophora</taxon>
        <taxon>Intramacronucleata</taxon>
        <taxon>Spirotrichea</taxon>
        <taxon>Stichotrichia</taxon>
        <taxon>Sporadotrichida</taxon>
        <taxon>Oxytrichidae</taxon>
        <taxon>Stylonychinae</taxon>
        <taxon>Stylonychia</taxon>
    </lineage>
</organism>
<dbReference type="InParanoid" id="A0A077ZPZ0"/>
<protein>
    <submittedName>
        <fullName evidence="1">Uncharacterized protein</fullName>
    </submittedName>
</protein>
<dbReference type="Proteomes" id="UP000039865">
    <property type="component" value="Unassembled WGS sequence"/>
</dbReference>
<reference evidence="1 2" key="1">
    <citation type="submission" date="2014-06" db="EMBL/GenBank/DDBJ databases">
        <authorList>
            <person name="Swart Estienne"/>
        </authorList>
    </citation>
    <scope>NUCLEOTIDE SEQUENCE [LARGE SCALE GENOMIC DNA]</scope>
    <source>
        <strain evidence="1 2">130c</strain>
    </source>
</reference>
<gene>
    <name evidence="1" type="primary">Contig7700.g8211</name>
    <name evidence="1" type="ORF">STYLEM_475</name>
</gene>
<accession>A0A077ZPZ0</accession>
<name>A0A077ZPZ0_STYLE</name>
<dbReference type="EMBL" id="CCKQ01000454">
    <property type="protein sequence ID" value="CDW71529.1"/>
    <property type="molecule type" value="Genomic_DNA"/>
</dbReference>
<dbReference type="AlphaFoldDB" id="A0A077ZPZ0"/>
<sequence length="797" mass="93140">MLLKSLNFQQQTTNYHRVPNLGSKNVTKNFQTENINPQQDNKFIFNNDNSQNMRNIQLSYGNENNRDLYLRQLNSIFSPSAVLATQESPSFKIRMQQLQQNNVTELPSQIYNQTQSQTSQFTNNDFDQNYFRETEIEQQDSAMSKVVLEDHLRHASQVIKAKDMNIMHNLQRKYLTQQTQLKTESNQKISLESPNLEFLQNQLFRLFIIYSDFSIESVISIMKEKEAYDFTNNPRLAIQAIVYQNFLPLLNKFSDFDINLEEKLDSINIEKISIETLRQIFPTLQKLFKNKEALDTICGNSQGTNDRFFILFLYKLAIIGHHQRNLDQNQNIPDHDKLIAFLAELELSRGFSKMQEQIKDLNMNENQFILNPKRQEMIKNLTIVSLENSPRKSAQIQFSGNALQELMNQPEANNNLQIVFQNFSDSNMDEGQSILKISQLKKLLQLSGILSSKQINERSKSQCDYQDKVNDIQQPLYPAQFDLYLTQVTTKNEPNATQILKRDIMRKNRLSMDLNSLRNSFVNNNKLNDNQRASFVGGSTTSITKMNSRNQINFDQFKALLLLIAKNSLEKLDYIINTQLIQLVNYQDEKTIQVQQSKQFLEHQLLNLTKAEIIQPVFYQYSDSNNYAKATIDFKEFKVLLRDYQIFPEFVKINTLNHIFELLCHQIKASIKYNNLNKGNQKSQQYQKVLDLHSFVQAIGLISQQINDSIFKTHQISEEDDINMLKLLFLIDRLSEGQKQITNKIGKSLANIVINRNFYGKLCFDKEIYSEKFASIRMLNEKREQPKVDKMSMYFSL</sequence>